<name>A0ABV7YHY1_9ACTN</name>
<dbReference type="Pfam" id="PF07228">
    <property type="entry name" value="SpoIIE"/>
    <property type="match status" value="1"/>
</dbReference>
<dbReference type="SMART" id="SM00331">
    <property type="entry name" value="PP2C_SIG"/>
    <property type="match status" value="1"/>
</dbReference>
<dbReference type="SUPFAM" id="SSF81606">
    <property type="entry name" value="PP2C-like"/>
    <property type="match status" value="1"/>
</dbReference>
<dbReference type="GO" id="GO:0004722">
    <property type="term" value="F:protein serine/threonine phosphatase activity"/>
    <property type="evidence" value="ECO:0007669"/>
    <property type="project" value="UniProtKB-EC"/>
</dbReference>
<dbReference type="EC" id="3.1.3.16" evidence="4"/>
<dbReference type="Proteomes" id="UP001595699">
    <property type="component" value="Unassembled WGS sequence"/>
</dbReference>
<gene>
    <name evidence="4" type="ORF">ACFOUW_28325</name>
</gene>
<feature type="domain" description="GAF" evidence="2">
    <location>
        <begin position="44"/>
        <end position="189"/>
    </location>
</feature>
<dbReference type="Pfam" id="PF01590">
    <property type="entry name" value="GAF"/>
    <property type="match status" value="1"/>
</dbReference>
<dbReference type="InterPro" id="IPR003018">
    <property type="entry name" value="GAF"/>
</dbReference>
<dbReference type="InterPro" id="IPR029016">
    <property type="entry name" value="GAF-like_dom_sf"/>
</dbReference>
<dbReference type="PANTHER" id="PTHR43156">
    <property type="entry name" value="STAGE II SPORULATION PROTEIN E-RELATED"/>
    <property type="match status" value="1"/>
</dbReference>
<keyword evidence="5" id="KW-1185">Reference proteome</keyword>
<reference evidence="5" key="1">
    <citation type="journal article" date="2019" name="Int. J. Syst. Evol. Microbiol.">
        <title>The Global Catalogue of Microorganisms (GCM) 10K type strain sequencing project: providing services to taxonomists for standard genome sequencing and annotation.</title>
        <authorList>
            <consortium name="The Broad Institute Genomics Platform"/>
            <consortium name="The Broad Institute Genome Sequencing Center for Infectious Disease"/>
            <person name="Wu L."/>
            <person name="Ma J."/>
        </authorList>
    </citation>
    <scope>NUCLEOTIDE SEQUENCE [LARGE SCALE GENOMIC DNA]</scope>
    <source>
        <strain evidence="5">CGMCC 4.7241</strain>
    </source>
</reference>
<comment type="caution">
    <text evidence="4">The sequence shown here is derived from an EMBL/GenBank/DDBJ whole genome shotgun (WGS) entry which is preliminary data.</text>
</comment>
<evidence type="ECO:0000313" key="4">
    <source>
        <dbReference type="EMBL" id="MFC3764776.1"/>
    </source>
</evidence>
<keyword evidence="1 4" id="KW-0378">Hydrolase</keyword>
<organism evidence="4 5">
    <name type="scientific">Tenggerimyces flavus</name>
    <dbReference type="NCBI Taxonomy" id="1708749"/>
    <lineage>
        <taxon>Bacteria</taxon>
        <taxon>Bacillati</taxon>
        <taxon>Actinomycetota</taxon>
        <taxon>Actinomycetes</taxon>
        <taxon>Propionibacteriales</taxon>
        <taxon>Nocardioidaceae</taxon>
        <taxon>Tenggerimyces</taxon>
    </lineage>
</organism>
<evidence type="ECO:0000259" key="2">
    <source>
        <dbReference type="SMART" id="SM00065"/>
    </source>
</evidence>
<accession>A0ABV7YHY1</accession>
<evidence type="ECO:0000259" key="3">
    <source>
        <dbReference type="SMART" id="SM00331"/>
    </source>
</evidence>
<dbReference type="InterPro" id="IPR001932">
    <property type="entry name" value="PPM-type_phosphatase-like_dom"/>
</dbReference>
<dbReference type="RefSeq" id="WP_205121574.1">
    <property type="nucleotide sequence ID" value="NZ_JAFBCM010000001.1"/>
</dbReference>
<evidence type="ECO:0000256" key="1">
    <source>
        <dbReference type="ARBA" id="ARBA00022801"/>
    </source>
</evidence>
<protein>
    <submittedName>
        <fullName evidence="4">PP2C family protein-serine/threonine phosphatase</fullName>
        <ecNumber evidence="4">3.1.3.16</ecNumber>
    </submittedName>
</protein>
<evidence type="ECO:0000313" key="5">
    <source>
        <dbReference type="Proteomes" id="UP001595699"/>
    </source>
</evidence>
<proteinExistence type="predicted"/>
<dbReference type="InterPro" id="IPR052016">
    <property type="entry name" value="Bact_Sigma-Reg"/>
</dbReference>
<dbReference type="InterPro" id="IPR036457">
    <property type="entry name" value="PPM-type-like_dom_sf"/>
</dbReference>
<dbReference type="SUPFAM" id="SSF55781">
    <property type="entry name" value="GAF domain-like"/>
    <property type="match status" value="1"/>
</dbReference>
<dbReference type="EMBL" id="JBHRZH010000033">
    <property type="protein sequence ID" value="MFC3764776.1"/>
    <property type="molecule type" value="Genomic_DNA"/>
</dbReference>
<dbReference type="Gene3D" id="3.30.450.40">
    <property type="match status" value="1"/>
</dbReference>
<sequence>MSVVRLDGGAAELPELPSIEEESEPSDRLRRIEALTDVALAHLDVNDLLAELLERVTQLLEVDTAAALVITPDGRHLVPIVAIGIEEEVRQGIQVPIGRGFAGRIVAEGRARTITRVDRTTVYNPVLWESGIHSMLGVPMVNGGEVLGVLHVGTRSPRTFTDDDQRLLQIVADRVALATQARLANADRAAAAALQRSLLPAELPTIDGIELAARYVPGVAGVGGDWYDVFPLPSGELGLVMGDVVGRGLRAAVIMGRFRSALRAYALESDDPAVVLSKLDRKAQHFEQDIMATVVYGILSTSRTNFRLSSAGHPPPILAVPGELPVFLDVVGDLPIGVRTDAPRTTVRIDLTPGAVLGLYTDGLVERREQPVSSGLEILREAVTAGPAEDVCAAVFAKLVTAGPTKDDIALIVLRRQ</sequence>
<dbReference type="Gene3D" id="3.60.40.10">
    <property type="entry name" value="PPM-type phosphatase domain"/>
    <property type="match status" value="1"/>
</dbReference>
<dbReference type="PANTHER" id="PTHR43156:SF2">
    <property type="entry name" value="STAGE II SPORULATION PROTEIN E"/>
    <property type="match status" value="1"/>
</dbReference>
<feature type="domain" description="PPM-type phosphatase" evidence="3">
    <location>
        <begin position="206"/>
        <end position="416"/>
    </location>
</feature>
<dbReference type="SMART" id="SM00065">
    <property type="entry name" value="GAF"/>
    <property type="match status" value="1"/>
</dbReference>